<dbReference type="InterPro" id="IPR039867">
    <property type="entry name" value="Furry/Tao3/Mor2"/>
</dbReference>
<dbReference type="PANTHER" id="PTHR12295:SF30">
    <property type="entry name" value="PROTEIN FURRY"/>
    <property type="match status" value="1"/>
</dbReference>
<dbReference type="InterPro" id="IPR016024">
    <property type="entry name" value="ARM-type_fold"/>
</dbReference>
<dbReference type="PANTHER" id="PTHR12295">
    <property type="entry name" value="FURRY-RELATED"/>
    <property type="match status" value="1"/>
</dbReference>
<evidence type="ECO:0000313" key="3">
    <source>
        <dbReference type="Proteomes" id="UP000823941"/>
    </source>
</evidence>
<organism evidence="2 3">
    <name type="scientific">Plutella xylostella</name>
    <name type="common">Diamondback moth</name>
    <name type="synonym">Plutella maculipennis</name>
    <dbReference type="NCBI Taxonomy" id="51655"/>
    <lineage>
        <taxon>Eukaryota</taxon>
        <taxon>Metazoa</taxon>
        <taxon>Ecdysozoa</taxon>
        <taxon>Arthropoda</taxon>
        <taxon>Hexapoda</taxon>
        <taxon>Insecta</taxon>
        <taxon>Pterygota</taxon>
        <taxon>Neoptera</taxon>
        <taxon>Endopterygota</taxon>
        <taxon>Lepidoptera</taxon>
        <taxon>Glossata</taxon>
        <taxon>Ditrysia</taxon>
        <taxon>Yponomeutoidea</taxon>
        <taxon>Plutellidae</taxon>
        <taxon>Plutella</taxon>
    </lineage>
</organism>
<accession>A0ABQ7R8C4</accession>
<dbReference type="Proteomes" id="UP000823941">
    <property type="component" value="Chromosome 1"/>
</dbReference>
<reference evidence="2 3" key="1">
    <citation type="submission" date="2021-06" db="EMBL/GenBank/DDBJ databases">
        <title>A haploid diamondback moth (Plutella xylostella L.) genome assembly resolves 31 chromosomes and identifies a diamide resistance mutation.</title>
        <authorList>
            <person name="Ward C.M."/>
            <person name="Perry K.D."/>
            <person name="Baker G."/>
            <person name="Powis K."/>
            <person name="Heckel D.G."/>
            <person name="Baxter S.W."/>
        </authorList>
    </citation>
    <scope>NUCLEOTIDE SEQUENCE [LARGE SCALE GENOMIC DNA]</scope>
    <source>
        <strain evidence="2 3">LV</strain>
        <tissue evidence="2">Single pupa</tissue>
    </source>
</reference>
<keyword evidence="3" id="KW-1185">Reference proteome</keyword>
<proteinExistence type="predicted"/>
<name>A0ABQ7R8C4_PLUXY</name>
<dbReference type="EMBL" id="JAHIBW010000001">
    <property type="protein sequence ID" value="KAG7313537.1"/>
    <property type="molecule type" value="Genomic_DNA"/>
</dbReference>
<dbReference type="SUPFAM" id="SSF48371">
    <property type="entry name" value="ARM repeat"/>
    <property type="match status" value="1"/>
</dbReference>
<feature type="region of interest" description="Disordered" evidence="1">
    <location>
        <begin position="510"/>
        <end position="535"/>
    </location>
</feature>
<gene>
    <name evidence="2" type="ORF">JYU34_000680</name>
</gene>
<evidence type="ECO:0000313" key="2">
    <source>
        <dbReference type="EMBL" id="KAG7313537.1"/>
    </source>
</evidence>
<comment type="caution">
    <text evidence="2">The sequence shown here is derived from an EMBL/GenBank/DDBJ whole genome shotgun (WGS) entry which is preliminary data.</text>
</comment>
<sequence>MLCHKPYPRRLGTHIMRRVETSRGGAVALLMLCHKPYPRRLGTHIMRRVETSRGGAVALLMLCHKPYPRRLGTHIMRRVETSRGGAVALLMLCHKPYPRRLGTHIMRRVETSRGGGVALLMLCHKPYPRRLGTHIMRRVETSRGSAVALLMLCHKPYPRRLGTHIMRRVETSRGGAVALLMLCHKPYPRRLGTHIMRRVETSRGGLVIAEAVALLMLCHKPYPRRLGTHIMRRVETSRGGAVALLMLCHKPYPRRLGTHIMRRVETSRGGVRRVEEILLTGDEETKFLLEKLQMTRDEPALLDAADALIPALAEKCLPLLPPAEKQALLNVGQPDLIWLAERTHAVWTTGVPHEESSLKTSWSGGGGEPWQVILLGLLARDALPARCPSAVALAWPLLLARVVALYAVIEPPPVSDNRASLLSRSPALPRKPEKEKDGYLQIWRYYMTMAYLIVPPVPSPVIRCASPDLSLRSLARSADDWSGRELDSGSAGDSQAAGFFTLPLSYARHRHHKRTSSSPDSLSGERVGAEGRSAAASPASLHKLAVPLARCEAPEVRDAAIAAMGNVNPDALKDLMEELVPLLREAVDRKQENMRRRRRRDALRQHLNKLLLLIAQKGTFACSPAALENGSLHSSLVEYLDGARQCLEVEAEKDAPATRELRQAFADLVTELIKSFQLEMYANLLKKELRKNLFTLFSGWCGPIAKHLGSLVPQPTVMETDDRLRLSALKAMSALVCCGPCFAPAALAEDGSLYPWINEMLSSTNDKIYELGRETVVLLLDCNPDIGPLLDWTVDKCFTGCPAVADGCFMALATIFSAREYPCDHYTAIINVTLMCTGCPRAPIHESALQLLQLLDKRFFGTVPPLTADDDTGESCYFTAFDVYR</sequence>
<protein>
    <submittedName>
        <fullName evidence="2">Uncharacterized protein</fullName>
    </submittedName>
</protein>
<evidence type="ECO:0000256" key="1">
    <source>
        <dbReference type="SAM" id="MobiDB-lite"/>
    </source>
</evidence>